<dbReference type="AlphaFoldDB" id="A0AAU9GA03"/>
<protein>
    <submittedName>
        <fullName evidence="2">Uncharacterized protein</fullName>
    </submittedName>
</protein>
<evidence type="ECO:0000313" key="3">
    <source>
        <dbReference type="Proteomes" id="UP001500889"/>
    </source>
</evidence>
<gene>
    <name evidence="2" type="ORF">DMAD_03826</name>
</gene>
<organism evidence="2 3">
    <name type="scientific">Drosophila madeirensis</name>
    <name type="common">Fruit fly</name>
    <dbReference type="NCBI Taxonomy" id="30013"/>
    <lineage>
        <taxon>Eukaryota</taxon>
        <taxon>Metazoa</taxon>
        <taxon>Ecdysozoa</taxon>
        <taxon>Arthropoda</taxon>
        <taxon>Hexapoda</taxon>
        <taxon>Insecta</taxon>
        <taxon>Pterygota</taxon>
        <taxon>Neoptera</taxon>
        <taxon>Endopterygota</taxon>
        <taxon>Diptera</taxon>
        <taxon>Brachycera</taxon>
        <taxon>Muscomorpha</taxon>
        <taxon>Ephydroidea</taxon>
        <taxon>Drosophilidae</taxon>
        <taxon>Drosophila</taxon>
        <taxon>Sophophora</taxon>
    </lineage>
</organism>
<accession>A0AAU9GA03</accession>
<keyword evidence="1" id="KW-0472">Membrane</keyword>
<evidence type="ECO:0000313" key="2">
    <source>
        <dbReference type="EMBL" id="BFG04979.1"/>
    </source>
</evidence>
<proteinExistence type="predicted"/>
<reference evidence="2 3" key="1">
    <citation type="submission" date="2024-02" db="EMBL/GenBank/DDBJ databases">
        <title>A chromosome-level genome assembly of Drosophila madeirensis, a fruit fly species endemic to Madeira island.</title>
        <authorList>
            <person name="Tomihara K."/>
            <person name="Llopart A."/>
            <person name="Yamamoto D."/>
        </authorList>
    </citation>
    <scope>NUCLEOTIDE SEQUENCE [LARGE SCALE GENOMIC DNA]</scope>
    <source>
        <strain evidence="2 3">RF1</strain>
    </source>
</reference>
<feature type="transmembrane region" description="Helical" evidence="1">
    <location>
        <begin position="57"/>
        <end position="79"/>
    </location>
</feature>
<evidence type="ECO:0000256" key="1">
    <source>
        <dbReference type="SAM" id="Phobius"/>
    </source>
</evidence>
<dbReference type="EMBL" id="AP029267">
    <property type="protein sequence ID" value="BFG04979.1"/>
    <property type="molecule type" value="Genomic_DNA"/>
</dbReference>
<dbReference type="Proteomes" id="UP001500889">
    <property type="component" value="Chromosome E"/>
</dbReference>
<keyword evidence="1" id="KW-0812">Transmembrane</keyword>
<sequence length="106" mass="11932">MAPAINSTVSTITTTIANLTSTTTSFDNFTLAPTPAGWANGYTAAWDDPYVYYYPNYVMYITLVFLFVFLLPLVVIMSAMKRKREAQVRALALQRQRGNLSTVLYF</sequence>
<keyword evidence="1" id="KW-1133">Transmembrane helix</keyword>
<name>A0AAU9GA03_DROMD</name>
<keyword evidence="3" id="KW-1185">Reference proteome</keyword>